<dbReference type="InterPro" id="IPR028889">
    <property type="entry name" value="USP"/>
</dbReference>
<feature type="region of interest" description="Disordered" evidence="2">
    <location>
        <begin position="569"/>
        <end position="608"/>
    </location>
</feature>
<feature type="coiled-coil region" evidence="1">
    <location>
        <begin position="117"/>
        <end position="167"/>
    </location>
</feature>
<proteinExistence type="predicted"/>
<dbReference type="PANTHER" id="PTHR24006">
    <property type="entry name" value="UBIQUITIN CARBOXYL-TERMINAL HYDROLASE"/>
    <property type="match status" value="1"/>
</dbReference>
<feature type="compositionally biased region" description="Polar residues" evidence="2">
    <location>
        <begin position="1"/>
        <end position="11"/>
    </location>
</feature>
<dbReference type="AlphaFoldDB" id="A0AAV7ZRY4"/>
<dbReference type="InterPro" id="IPR038765">
    <property type="entry name" value="Papain-like_cys_pep_sf"/>
</dbReference>
<dbReference type="GO" id="GO:0016579">
    <property type="term" value="P:protein deubiquitination"/>
    <property type="evidence" value="ECO:0007669"/>
    <property type="project" value="InterPro"/>
</dbReference>
<evidence type="ECO:0000256" key="1">
    <source>
        <dbReference type="SAM" id="Coils"/>
    </source>
</evidence>
<evidence type="ECO:0000256" key="2">
    <source>
        <dbReference type="SAM" id="MobiDB-lite"/>
    </source>
</evidence>
<feature type="region of interest" description="Disordered" evidence="2">
    <location>
        <begin position="73"/>
        <end position="93"/>
    </location>
</feature>
<dbReference type="GO" id="GO:0005829">
    <property type="term" value="C:cytosol"/>
    <property type="evidence" value="ECO:0007669"/>
    <property type="project" value="TreeGrafter"/>
</dbReference>
<dbReference type="Proteomes" id="UP001146793">
    <property type="component" value="Unassembled WGS sequence"/>
</dbReference>
<dbReference type="GO" id="GO:0004843">
    <property type="term" value="F:cysteine-type deubiquitinase activity"/>
    <property type="evidence" value="ECO:0007669"/>
    <property type="project" value="InterPro"/>
</dbReference>
<dbReference type="InterPro" id="IPR050164">
    <property type="entry name" value="Peptidase_C19"/>
</dbReference>
<feature type="domain" description="USP" evidence="3">
    <location>
        <begin position="309"/>
        <end position="809"/>
    </location>
</feature>
<dbReference type="GO" id="GO:0005634">
    <property type="term" value="C:nucleus"/>
    <property type="evidence" value="ECO:0007669"/>
    <property type="project" value="TreeGrafter"/>
</dbReference>
<dbReference type="EMBL" id="JANTQA010000023">
    <property type="protein sequence ID" value="KAJ3444065.1"/>
    <property type="molecule type" value="Genomic_DNA"/>
</dbReference>
<accession>A0AAV7ZRY4</accession>
<dbReference type="PROSITE" id="PS50235">
    <property type="entry name" value="USP_3"/>
    <property type="match status" value="1"/>
</dbReference>
<dbReference type="InterPro" id="IPR001394">
    <property type="entry name" value="Peptidase_C19_UCH"/>
</dbReference>
<evidence type="ECO:0000313" key="4">
    <source>
        <dbReference type="EMBL" id="KAJ3444065.1"/>
    </source>
</evidence>
<feature type="region of interest" description="Disordered" evidence="2">
    <location>
        <begin position="1"/>
        <end position="46"/>
    </location>
</feature>
<protein>
    <submittedName>
        <fullName evidence="4">Carboxyl-terminal hydrolase</fullName>
    </submittedName>
</protein>
<reference evidence="4" key="1">
    <citation type="submission" date="2022-08" db="EMBL/GenBank/DDBJ databases">
        <title>Novel sulphate-reducing endosymbionts in the free-living metamonad Anaeramoeba.</title>
        <authorList>
            <person name="Jerlstrom-Hultqvist J."/>
            <person name="Cepicka I."/>
            <person name="Gallot-Lavallee L."/>
            <person name="Salas-Leiva D."/>
            <person name="Curtis B.A."/>
            <person name="Zahonova K."/>
            <person name="Pipaliya S."/>
            <person name="Dacks J."/>
            <person name="Roger A.J."/>
        </authorList>
    </citation>
    <scope>NUCLEOTIDE SEQUENCE</scope>
    <source>
        <strain evidence="4">Busselton2</strain>
    </source>
</reference>
<sequence length="819" mass="97173">MTNQFASPNQETNKKKKKNNFTLSQKKQNEKKPNYSKKEENEFNEQRIGSEFGGLLRQESFTSFSDWTLSASSSEIENESDLNSHGIESKIKGTKKKEIVNSNSEGGFIIKIPNKKKKKKKKQISNEKEKKIDLKNLLNTESSNNQSKTIKKQNHKYKEKLKYLENEWIPFSENDTTLSSDKEESYDSTNWIDDQDIFHEKKKRNGKRSVFSQNLFKLTEQQILNKGSYNRSTLKIENKTTVQKNDSRKEINQKFFVPEKNKIAKNHNNGNKENKQSLVIFTKTIQQPYPTSLQTIEHFHQIPFSSGIKGLKDLGNTSYLNSLLQCLNEIYELRDFLLKRPKRIKEGKLIKSLRIYYFNMWKSNYWNQIYAPKVILKGILKVYPKFYKPNTKDPYLLFVDLISQLITEEKQRLKNKLKMNYKSHLNLNYDHLETILEKMFCGKIKTKIKCENCKNIHKNTESFNYLNLDFKKIINNKKKKVILKFEKEKRKKKKSIEMEKRDTNYINIGNIGESNLIEIEVNSKNVVKPQIIQINQQKKKKKKKKKMKNTLNKLFSFLPCSVCKGKYETKKKKKNKNKKKKGIDIDNKNNNVDGNNNNNLNDNINGNNTTDNENSVLLNTFNQTDIKLDQKSIDKQLIFTSEKNELNRISQKTNIVLKAINYYLLKKKKKNQNNFVCNYCKKHNEYRNLNNNQLNSDNKNKIFFSYIPRILIIVFKKNNRMKKGKNNRSFPFKFGFSKFYFSKYDNNNNNTYFLSSIITCKMINNKAKYVTYSKKSDSCWYYCLDSQVKKITKEKIKKLHPYMLFYRKNQFDNKWKYLK</sequence>
<dbReference type="Pfam" id="PF00443">
    <property type="entry name" value="UCH"/>
    <property type="match status" value="1"/>
</dbReference>
<name>A0AAV7ZRY4_9EUKA</name>
<gene>
    <name evidence="4" type="ORF">M0812_09915</name>
</gene>
<organism evidence="4 5">
    <name type="scientific">Anaeramoeba flamelloides</name>
    <dbReference type="NCBI Taxonomy" id="1746091"/>
    <lineage>
        <taxon>Eukaryota</taxon>
        <taxon>Metamonada</taxon>
        <taxon>Anaeramoebidae</taxon>
        <taxon>Anaeramoeba</taxon>
    </lineage>
</organism>
<evidence type="ECO:0000313" key="5">
    <source>
        <dbReference type="Proteomes" id="UP001146793"/>
    </source>
</evidence>
<feature type="compositionally biased region" description="Low complexity" evidence="2">
    <location>
        <begin position="588"/>
        <end position="608"/>
    </location>
</feature>
<feature type="compositionally biased region" description="Basic residues" evidence="2">
    <location>
        <begin position="569"/>
        <end position="581"/>
    </location>
</feature>
<evidence type="ECO:0000259" key="3">
    <source>
        <dbReference type="PROSITE" id="PS50235"/>
    </source>
</evidence>
<feature type="compositionally biased region" description="Basic and acidic residues" evidence="2">
    <location>
        <begin position="27"/>
        <end position="45"/>
    </location>
</feature>
<dbReference type="Gene3D" id="3.90.70.10">
    <property type="entry name" value="Cysteine proteinases"/>
    <property type="match status" value="2"/>
</dbReference>
<keyword evidence="1" id="KW-0175">Coiled coil</keyword>
<keyword evidence="4" id="KW-0378">Hydrolase</keyword>
<dbReference type="SUPFAM" id="SSF54001">
    <property type="entry name" value="Cysteine proteinases"/>
    <property type="match status" value="1"/>
</dbReference>
<comment type="caution">
    <text evidence="4">The sequence shown here is derived from an EMBL/GenBank/DDBJ whole genome shotgun (WGS) entry which is preliminary data.</text>
</comment>
<dbReference type="PANTHER" id="PTHR24006:SF827">
    <property type="entry name" value="UBIQUITIN CARBOXYL-TERMINAL HYDROLASE 34"/>
    <property type="match status" value="1"/>
</dbReference>